<dbReference type="InterPro" id="IPR027417">
    <property type="entry name" value="P-loop_NTPase"/>
</dbReference>
<organism evidence="6">
    <name type="scientific">termite gut metagenome</name>
    <dbReference type="NCBI Taxonomy" id="433724"/>
    <lineage>
        <taxon>unclassified sequences</taxon>
        <taxon>metagenomes</taxon>
        <taxon>organismal metagenomes</taxon>
    </lineage>
</organism>
<dbReference type="InterPro" id="IPR000212">
    <property type="entry name" value="DNA_helicase_UvrD/REP"/>
</dbReference>
<keyword evidence="4" id="KW-0067">ATP-binding</keyword>
<comment type="caution">
    <text evidence="6">The sequence shown here is derived from an EMBL/GenBank/DDBJ whole genome shotgun (WGS) entry which is preliminary data.</text>
</comment>
<dbReference type="SUPFAM" id="SSF52540">
    <property type="entry name" value="P-loop containing nucleoside triphosphate hydrolases"/>
    <property type="match status" value="1"/>
</dbReference>
<dbReference type="GO" id="GO:0016787">
    <property type="term" value="F:hydrolase activity"/>
    <property type="evidence" value="ECO:0007669"/>
    <property type="project" value="UniProtKB-KW"/>
</dbReference>
<dbReference type="InterPro" id="IPR014016">
    <property type="entry name" value="UvrD-like_ATP-bd"/>
</dbReference>
<proteinExistence type="predicted"/>
<dbReference type="PANTHER" id="PTHR11070">
    <property type="entry name" value="UVRD / RECB / PCRA DNA HELICASE FAMILY MEMBER"/>
    <property type="match status" value="1"/>
</dbReference>
<feature type="domain" description="UvrD-like helicase ATP-binding" evidence="5">
    <location>
        <begin position="15"/>
        <end position="294"/>
    </location>
</feature>
<dbReference type="AlphaFoldDB" id="A0A5J4Q4W9"/>
<keyword evidence="3 6" id="KW-0347">Helicase</keyword>
<dbReference type="Gene3D" id="3.40.50.300">
    <property type="entry name" value="P-loop containing nucleotide triphosphate hydrolases"/>
    <property type="match status" value="1"/>
</dbReference>
<evidence type="ECO:0000256" key="2">
    <source>
        <dbReference type="ARBA" id="ARBA00022801"/>
    </source>
</evidence>
<keyword evidence="2 6" id="KW-0378">Hydrolase</keyword>
<evidence type="ECO:0000313" key="6">
    <source>
        <dbReference type="EMBL" id="KAA6315733.1"/>
    </source>
</evidence>
<sequence length="337" mass="38794">MLNELDVNILDFPPSEFQYDIFHFTKYGEGNAVVIATAGSGKTTTILSAIKFVDESLKCLFVAFNKAIVNELKERAPKRNKLLITTLHSLGYSILIAYSKSNKNNTFNISFDEYKYVNYLRKNIHILSNEVEDALRKDKKFKLKNFIDEIIILYNLTRCYIAEDKEEIEKIAEKHGILISYDMVDIILKLMNWGKENIKTIDFGDMIWLPNKKVLNITPVNKYDFIFLDEAQDLNRAQIDLFLMCLSDKGRFCAVGDNNQLIYGFTGNDEETFERLKSIPNTKILPLSISYRCCKAVVKEAQRIVPSIRSTENAIEGKEKRDVSISEIQEGDMDLCR</sequence>
<evidence type="ECO:0000256" key="3">
    <source>
        <dbReference type="ARBA" id="ARBA00022806"/>
    </source>
</evidence>
<accession>A0A5J4Q4W9</accession>
<dbReference type="GO" id="GO:0003677">
    <property type="term" value="F:DNA binding"/>
    <property type="evidence" value="ECO:0007669"/>
    <property type="project" value="InterPro"/>
</dbReference>
<dbReference type="EMBL" id="SNRY01005138">
    <property type="protein sequence ID" value="KAA6315733.1"/>
    <property type="molecule type" value="Genomic_DNA"/>
</dbReference>
<dbReference type="PROSITE" id="PS51198">
    <property type="entry name" value="UVRD_HELICASE_ATP_BIND"/>
    <property type="match status" value="1"/>
</dbReference>
<dbReference type="GO" id="GO:0000725">
    <property type="term" value="P:recombinational repair"/>
    <property type="evidence" value="ECO:0007669"/>
    <property type="project" value="TreeGrafter"/>
</dbReference>
<dbReference type="PANTHER" id="PTHR11070:SF2">
    <property type="entry name" value="ATP-DEPENDENT DNA HELICASE SRS2"/>
    <property type="match status" value="1"/>
</dbReference>
<evidence type="ECO:0000256" key="4">
    <source>
        <dbReference type="ARBA" id="ARBA00022840"/>
    </source>
</evidence>
<name>A0A5J4Q4W9_9ZZZZ</name>
<feature type="non-terminal residue" evidence="6">
    <location>
        <position position="337"/>
    </location>
</feature>
<dbReference type="GO" id="GO:0005524">
    <property type="term" value="F:ATP binding"/>
    <property type="evidence" value="ECO:0007669"/>
    <property type="project" value="UniProtKB-KW"/>
</dbReference>
<dbReference type="EC" id="3.6.4.12" evidence="6"/>
<keyword evidence="1" id="KW-0547">Nucleotide-binding</keyword>
<protein>
    <submittedName>
        <fullName evidence="6">Putative ATP-dependent DNA helicase YjcD</fullName>
        <ecNumber evidence="6">3.6.4.12</ecNumber>
    </submittedName>
</protein>
<dbReference type="GO" id="GO:0043138">
    <property type="term" value="F:3'-5' DNA helicase activity"/>
    <property type="evidence" value="ECO:0007669"/>
    <property type="project" value="TreeGrafter"/>
</dbReference>
<reference evidence="6" key="1">
    <citation type="submission" date="2019-03" db="EMBL/GenBank/DDBJ databases">
        <title>Single cell metagenomics reveals metabolic interactions within the superorganism composed of flagellate Streblomastix strix and complex community of Bacteroidetes bacteria on its surface.</title>
        <authorList>
            <person name="Treitli S.C."/>
            <person name="Kolisko M."/>
            <person name="Husnik F."/>
            <person name="Keeling P."/>
            <person name="Hampl V."/>
        </authorList>
    </citation>
    <scope>NUCLEOTIDE SEQUENCE</scope>
    <source>
        <strain evidence="6">STM</strain>
    </source>
</reference>
<dbReference type="Pfam" id="PF00580">
    <property type="entry name" value="UvrD-helicase"/>
    <property type="match status" value="1"/>
</dbReference>
<evidence type="ECO:0000259" key="5">
    <source>
        <dbReference type="PROSITE" id="PS51198"/>
    </source>
</evidence>
<evidence type="ECO:0000256" key="1">
    <source>
        <dbReference type="ARBA" id="ARBA00022741"/>
    </source>
</evidence>
<gene>
    <name evidence="6" type="ORF">EZS27_033851</name>
</gene>